<sequence>MFKYTTDSVYYISVESSKFRKHIRLPDYDYSSPGWYFVTLCTKGRQPVFAPKISEKYGYGKSIVAAPSHSLESEFDFVAATLCVANSPKRNSEIFIKVLEEYENTHKNVLFDFYCIMPDHVHLIVDIEDKIEKIGEAQPRSYRIGTIVGALKGMSSRVIGKSIWQQNFYEHIIRSESSLDRIRNYILRNPQSLVQDWSKIDPKPV</sequence>
<evidence type="ECO:0000259" key="1">
    <source>
        <dbReference type="SMART" id="SM01321"/>
    </source>
</evidence>
<organism evidence="2 3">
    <name type="scientific">candidate division WWE3 bacterium CG_4_10_14_0_2_um_filter_42_7</name>
    <dbReference type="NCBI Taxonomy" id="1975073"/>
    <lineage>
        <taxon>Bacteria</taxon>
        <taxon>Katanobacteria</taxon>
    </lineage>
</organism>
<comment type="caution">
    <text evidence="2">The sequence shown here is derived from an EMBL/GenBank/DDBJ whole genome shotgun (WGS) entry which is preliminary data.</text>
</comment>
<dbReference type="PANTHER" id="PTHR36966">
    <property type="entry name" value="REP-ASSOCIATED TYROSINE TRANSPOSASE"/>
    <property type="match status" value="1"/>
</dbReference>
<dbReference type="SUPFAM" id="SSF143422">
    <property type="entry name" value="Transposase IS200-like"/>
    <property type="match status" value="1"/>
</dbReference>
<dbReference type="GO" id="GO:0043565">
    <property type="term" value="F:sequence-specific DNA binding"/>
    <property type="evidence" value="ECO:0007669"/>
    <property type="project" value="TreeGrafter"/>
</dbReference>
<dbReference type="Proteomes" id="UP000229915">
    <property type="component" value="Unassembled WGS sequence"/>
</dbReference>
<gene>
    <name evidence="2" type="ORF">COY33_01615</name>
</gene>
<dbReference type="GO" id="GO:0006313">
    <property type="term" value="P:DNA transposition"/>
    <property type="evidence" value="ECO:0007669"/>
    <property type="project" value="InterPro"/>
</dbReference>
<dbReference type="PANTHER" id="PTHR36966:SF1">
    <property type="entry name" value="REP-ASSOCIATED TYROSINE TRANSPOSASE"/>
    <property type="match status" value="1"/>
</dbReference>
<proteinExistence type="predicted"/>
<dbReference type="InterPro" id="IPR002686">
    <property type="entry name" value="Transposase_17"/>
</dbReference>
<dbReference type="EMBL" id="PFNK01000045">
    <property type="protein sequence ID" value="PIZ43355.1"/>
    <property type="molecule type" value="Genomic_DNA"/>
</dbReference>
<dbReference type="InterPro" id="IPR036515">
    <property type="entry name" value="Transposase_17_sf"/>
</dbReference>
<evidence type="ECO:0000313" key="3">
    <source>
        <dbReference type="Proteomes" id="UP000229915"/>
    </source>
</evidence>
<name>A0A2M7TDW1_UNCKA</name>
<dbReference type="InterPro" id="IPR052715">
    <property type="entry name" value="RAYT_transposase"/>
</dbReference>
<reference evidence="3" key="1">
    <citation type="submission" date="2017-09" db="EMBL/GenBank/DDBJ databases">
        <title>Depth-based differentiation of microbial function through sediment-hosted aquifers and enrichment of novel symbionts in the deep terrestrial subsurface.</title>
        <authorList>
            <person name="Probst A.J."/>
            <person name="Ladd B."/>
            <person name="Jarett J.K."/>
            <person name="Geller-Mcgrath D.E."/>
            <person name="Sieber C.M.K."/>
            <person name="Emerson J.B."/>
            <person name="Anantharaman K."/>
            <person name="Thomas B.C."/>
            <person name="Malmstrom R."/>
            <person name="Stieglmeier M."/>
            <person name="Klingl A."/>
            <person name="Woyke T."/>
            <person name="Ryan C.M."/>
            <person name="Banfield J.F."/>
        </authorList>
    </citation>
    <scope>NUCLEOTIDE SEQUENCE [LARGE SCALE GENOMIC DNA]</scope>
</reference>
<protein>
    <recommendedName>
        <fullName evidence="1">Transposase IS200-like domain-containing protein</fullName>
    </recommendedName>
</protein>
<feature type="domain" description="Transposase IS200-like" evidence="1">
    <location>
        <begin position="31"/>
        <end position="189"/>
    </location>
</feature>
<dbReference type="AlphaFoldDB" id="A0A2M7TDW1"/>
<dbReference type="GO" id="GO:0004803">
    <property type="term" value="F:transposase activity"/>
    <property type="evidence" value="ECO:0007669"/>
    <property type="project" value="InterPro"/>
</dbReference>
<accession>A0A2M7TDW1</accession>
<evidence type="ECO:0000313" key="2">
    <source>
        <dbReference type="EMBL" id="PIZ43355.1"/>
    </source>
</evidence>
<dbReference type="Gene3D" id="3.30.70.1290">
    <property type="entry name" value="Transposase IS200-like"/>
    <property type="match status" value="1"/>
</dbReference>
<dbReference type="Pfam" id="PF01797">
    <property type="entry name" value="Y1_Tnp"/>
    <property type="match status" value="1"/>
</dbReference>
<dbReference type="SMART" id="SM01321">
    <property type="entry name" value="Y1_Tnp"/>
    <property type="match status" value="1"/>
</dbReference>